<dbReference type="InterPro" id="IPR002893">
    <property type="entry name" value="Znf_MYND"/>
</dbReference>
<keyword evidence="2 4" id="KW-0863">Zinc-finger</keyword>
<proteinExistence type="predicted"/>
<dbReference type="Pfam" id="PF01753">
    <property type="entry name" value="zf-MYND"/>
    <property type="match status" value="1"/>
</dbReference>
<evidence type="ECO:0000256" key="5">
    <source>
        <dbReference type="SAM" id="MobiDB-lite"/>
    </source>
</evidence>
<reference evidence="7" key="1">
    <citation type="submission" date="2023-06" db="EMBL/GenBank/DDBJ databases">
        <title>Survivors Of The Sea: Transcriptome response of Skeletonema marinoi to long-term dormancy.</title>
        <authorList>
            <person name="Pinder M.I.M."/>
            <person name="Kourtchenko O."/>
            <person name="Robertson E.K."/>
            <person name="Larsson T."/>
            <person name="Maumus F."/>
            <person name="Osuna-Cruz C.M."/>
            <person name="Vancaester E."/>
            <person name="Stenow R."/>
            <person name="Vandepoele K."/>
            <person name="Ploug H."/>
            <person name="Bruchert V."/>
            <person name="Godhe A."/>
            <person name="Topel M."/>
        </authorList>
    </citation>
    <scope>NUCLEOTIDE SEQUENCE</scope>
    <source>
        <strain evidence="7">R05AC</strain>
    </source>
</reference>
<comment type="caution">
    <text evidence="7">The sequence shown here is derived from an EMBL/GenBank/DDBJ whole genome shotgun (WGS) entry which is preliminary data.</text>
</comment>
<gene>
    <name evidence="7" type="ORF">QTG54_007459</name>
</gene>
<keyword evidence="3" id="KW-0862">Zinc</keyword>
<feature type="domain" description="MYND-type" evidence="6">
    <location>
        <begin position="425"/>
        <end position="475"/>
    </location>
</feature>
<dbReference type="SUPFAM" id="SSF144232">
    <property type="entry name" value="HIT/MYND zinc finger-like"/>
    <property type="match status" value="1"/>
</dbReference>
<dbReference type="Gene3D" id="1.25.40.10">
    <property type="entry name" value="Tetratricopeptide repeat domain"/>
    <property type="match status" value="1"/>
</dbReference>
<dbReference type="PROSITE" id="PS50865">
    <property type="entry name" value="ZF_MYND_2"/>
    <property type="match status" value="1"/>
</dbReference>
<dbReference type="Pfam" id="PF23310">
    <property type="entry name" value="TPR_27"/>
    <property type="match status" value="1"/>
</dbReference>
<dbReference type="Proteomes" id="UP001224775">
    <property type="component" value="Unassembled WGS sequence"/>
</dbReference>
<sequence length="478" mass="53523">MASFISTVKRKLSAFLSFGSTSSDEAAEVDGDIMLSFEEGRPRKRQRHNEGTQTPMLRSSSPIQLSTPHLEPTDSIILPPAFTLSNDEPSTSEGANKSKEPSDLLRLISNDVLSRCLSYVATKSDRFSLQTTCTTFRRLSDSDEMLANINLSGGWSASQTSNMPAIANPANFILPALERGGNNADDINVREMTIAFPHGRLVANDNRGIITDRDTSVTACNKLIKYVAAGNIEAVYMVAMILCYCHENISEGIALLRLARKTGHMPSTYALALILRDSRHIESEYCLRLAAEKNYPPAWQEKLSATEMREKFGGDLDASKLIRYLDSPCLIRLLGRHYLECQRVRKNQTSHCWNVLCGRWAYRAIASTPQRPHDRRGGMHGLLEPFNANDATICRQKAFSIESLLPPARSARVDHSNLLSPLEKIRQCLKKKPHTGSLGLKVSRMKMCSSCRRAKYCSKLCQTYDWRSGRHKMECQFL</sequence>
<evidence type="ECO:0000256" key="3">
    <source>
        <dbReference type="ARBA" id="ARBA00022833"/>
    </source>
</evidence>
<dbReference type="PANTHER" id="PTHR46758:SF2">
    <property type="entry name" value="OJ1485_B09.11 PROTEIN"/>
    <property type="match status" value="1"/>
</dbReference>
<feature type="compositionally biased region" description="Polar residues" evidence="5">
    <location>
        <begin position="51"/>
        <end position="63"/>
    </location>
</feature>
<keyword evidence="8" id="KW-1185">Reference proteome</keyword>
<dbReference type="InterPro" id="IPR044508">
    <property type="entry name" value="At5g50450/At1g67340-like"/>
</dbReference>
<feature type="region of interest" description="Disordered" evidence="5">
    <location>
        <begin position="38"/>
        <end position="63"/>
    </location>
</feature>
<dbReference type="AlphaFoldDB" id="A0AAD8YAQ8"/>
<name>A0AAD8YAQ8_9STRA</name>
<dbReference type="GO" id="GO:0008270">
    <property type="term" value="F:zinc ion binding"/>
    <property type="evidence" value="ECO:0007669"/>
    <property type="project" value="UniProtKB-KW"/>
</dbReference>
<dbReference type="EMBL" id="JATAAI010000012">
    <property type="protein sequence ID" value="KAK1741886.1"/>
    <property type="molecule type" value="Genomic_DNA"/>
</dbReference>
<organism evidence="7 8">
    <name type="scientific">Skeletonema marinoi</name>
    <dbReference type="NCBI Taxonomy" id="267567"/>
    <lineage>
        <taxon>Eukaryota</taxon>
        <taxon>Sar</taxon>
        <taxon>Stramenopiles</taxon>
        <taxon>Ochrophyta</taxon>
        <taxon>Bacillariophyta</taxon>
        <taxon>Coscinodiscophyceae</taxon>
        <taxon>Thalassiosirophycidae</taxon>
        <taxon>Thalassiosirales</taxon>
        <taxon>Skeletonemataceae</taxon>
        <taxon>Skeletonema</taxon>
        <taxon>Skeletonema marinoi-dohrnii complex</taxon>
    </lineage>
</organism>
<feature type="region of interest" description="Disordered" evidence="5">
    <location>
        <begin position="79"/>
        <end position="101"/>
    </location>
</feature>
<dbReference type="PANTHER" id="PTHR46758">
    <property type="entry name" value="MYND DOMAIN-CONTAINING"/>
    <property type="match status" value="1"/>
</dbReference>
<evidence type="ECO:0000256" key="4">
    <source>
        <dbReference type="PROSITE-ProRule" id="PRU00134"/>
    </source>
</evidence>
<evidence type="ECO:0000256" key="2">
    <source>
        <dbReference type="ARBA" id="ARBA00022771"/>
    </source>
</evidence>
<dbReference type="Gene3D" id="6.10.140.2220">
    <property type="match status" value="1"/>
</dbReference>
<evidence type="ECO:0000256" key="1">
    <source>
        <dbReference type="ARBA" id="ARBA00022723"/>
    </source>
</evidence>
<dbReference type="SUPFAM" id="SSF81901">
    <property type="entry name" value="HCP-like"/>
    <property type="match status" value="1"/>
</dbReference>
<evidence type="ECO:0000259" key="6">
    <source>
        <dbReference type="PROSITE" id="PS50865"/>
    </source>
</evidence>
<dbReference type="InterPro" id="IPR011990">
    <property type="entry name" value="TPR-like_helical_dom_sf"/>
</dbReference>
<evidence type="ECO:0000313" key="7">
    <source>
        <dbReference type="EMBL" id="KAK1741886.1"/>
    </source>
</evidence>
<accession>A0AAD8YAQ8</accession>
<feature type="compositionally biased region" description="Polar residues" evidence="5">
    <location>
        <begin position="83"/>
        <end position="95"/>
    </location>
</feature>
<protein>
    <recommendedName>
        <fullName evidence="6">MYND-type domain-containing protein</fullName>
    </recommendedName>
</protein>
<keyword evidence="1" id="KW-0479">Metal-binding</keyword>
<dbReference type="InterPro" id="IPR057136">
    <property type="entry name" value="At2g35280_TPR_dom"/>
</dbReference>
<evidence type="ECO:0000313" key="8">
    <source>
        <dbReference type="Proteomes" id="UP001224775"/>
    </source>
</evidence>